<dbReference type="InterPro" id="IPR026881">
    <property type="entry name" value="WYL_dom"/>
</dbReference>
<comment type="caution">
    <text evidence="3">The sequence shown here is derived from an EMBL/GenBank/DDBJ whole genome shotgun (WGS) entry which is preliminary data.</text>
</comment>
<evidence type="ECO:0000313" key="3">
    <source>
        <dbReference type="EMBL" id="KAB7789679.1"/>
    </source>
</evidence>
<dbReference type="PROSITE" id="PS52050">
    <property type="entry name" value="WYL"/>
    <property type="match status" value="1"/>
</dbReference>
<feature type="region of interest" description="Disordered" evidence="1">
    <location>
        <begin position="74"/>
        <end position="95"/>
    </location>
</feature>
<protein>
    <submittedName>
        <fullName evidence="3">WYL domain-containing protein</fullName>
    </submittedName>
</protein>
<dbReference type="Proteomes" id="UP000441772">
    <property type="component" value="Unassembled WGS sequence"/>
</dbReference>
<evidence type="ECO:0000256" key="1">
    <source>
        <dbReference type="SAM" id="MobiDB-lite"/>
    </source>
</evidence>
<dbReference type="PANTHER" id="PTHR34580">
    <property type="match status" value="1"/>
</dbReference>
<accession>A0A6I1GJU3</accession>
<proteinExistence type="predicted"/>
<dbReference type="PANTHER" id="PTHR34580:SF1">
    <property type="entry name" value="PROTEIN PAFC"/>
    <property type="match status" value="1"/>
</dbReference>
<organism evidence="3 4">
    <name type="scientific">Bifidobacterium leontopitheci</name>
    <dbReference type="NCBI Taxonomy" id="2650774"/>
    <lineage>
        <taxon>Bacteria</taxon>
        <taxon>Bacillati</taxon>
        <taxon>Actinomycetota</taxon>
        <taxon>Actinomycetes</taxon>
        <taxon>Bifidobacteriales</taxon>
        <taxon>Bifidobacteriaceae</taxon>
        <taxon>Bifidobacterium</taxon>
    </lineage>
</organism>
<name>A0A6I1GJU3_9BIFI</name>
<evidence type="ECO:0000313" key="4">
    <source>
        <dbReference type="Proteomes" id="UP000441772"/>
    </source>
</evidence>
<keyword evidence="4" id="KW-1185">Reference proteome</keyword>
<dbReference type="EMBL" id="WBVT01000036">
    <property type="protein sequence ID" value="KAB7789679.1"/>
    <property type="molecule type" value="Genomic_DNA"/>
</dbReference>
<gene>
    <name evidence="3" type="ORF">F7D09_1813</name>
</gene>
<evidence type="ECO:0000259" key="2">
    <source>
        <dbReference type="Pfam" id="PF13280"/>
    </source>
</evidence>
<sequence>MPSPRKPYTSNAVVEILEILWQQTRTGHGLSTRQIHDQLKSSLGEFAPAIRTIRNQLKTLDGSSFLGREIHKLDPKNSEDDASEMNGATDPQPGWRMSTFFDSAEARLLSDSLALSRIANDAMGDMVSRLNELVGGITLSNDYLTTTNARDQFNGEFLSTIRRLNDAISDNRAVTFHYMNYNEDGQLEPRTSASGAAPREYHVDPYQMVFKNGRYYLICALHGNEEARRIFCVDRITDIAISNDLFHPPKSRFDAIEYMRERPYPVTDDAVDIVMAARPTAFNYIFEWFDEPIITPEKNGVYKVTVKAPIKAAYWWALQYADAQVEIKKPPELRQQLKKAGVILAVKYKFTGTNHAAQQHHADQETA</sequence>
<feature type="domain" description="WYL" evidence="2">
    <location>
        <begin position="160"/>
        <end position="240"/>
    </location>
</feature>
<dbReference type="Pfam" id="PF13280">
    <property type="entry name" value="WYL"/>
    <property type="match status" value="1"/>
</dbReference>
<dbReference type="AlphaFoldDB" id="A0A6I1GJU3"/>
<reference evidence="3 4" key="1">
    <citation type="submission" date="2019-09" db="EMBL/GenBank/DDBJ databases">
        <title>Characterization of the phylogenetic diversity of two novel species belonging to the genus Bifidobacterium: Bifidobacterium cebidarum sp. nov. and Bifidobacterium leontopitheci sp. nov.</title>
        <authorList>
            <person name="Lugli G.A."/>
            <person name="Duranti S."/>
            <person name="Milani C."/>
            <person name="Turroni F."/>
            <person name="Ventura M."/>
        </authorList>
    </citation>
    <scope>NUCLEOTIDE SEQUENCE [LARGE SCALE GENOMIC DNA]</scope>
    <source>
        <strain evidence="3 4">LMG 31471</strain>
    </source>
</reference>
<dbReference type="InterPro" id="IPR051534">
    <property type="entry name" value="CBASS_pafABC_assoc_protein"/>
</dbReference>